<evidence type="ECO:0000313" key="3">
    <source>
        <dbReference type="Proteomes" id="UP000694555"/>
    </source>
</evidence>
<dbReference type="Gene3D" id="6.10.140.1950">
    <property type="match status" value="1"/>
</dbReference>
<feature type="coiled-coil region" evidence="1">
    <location>
        <begin position="146"/>
        <end position="173"/>
    </location>
</feature>
<sequence>MEKYMQYNSLESGNRGGGKKRNKMKPFQSFCLFKSLLANCYCHGQLHSCLLPPVAKKIGCVVGLHNWEFWRPKSLLDTAKFTLSFKSWHRKKHQDSRALWKHETVQKYLETLSKEYQQVSHLLNADSINDFEQRTLRRRCADLSPIAAAFQEIKKAEREVQELEAMCRGEENTTLLTCFKTVALLVINFIACPLGKAFK</sequence>
<dbReference type="Ensembl" id="ENSBJAT00000015423.1">
    <property type="protein sequence ID" value="ENSBJAP00000015013.1"/>
    <property type="gene ID" value="ENSBJAG00000009964.1"/>
</dbReference>
<accession>A0A8C0BCE7</accession>
<reference evidence="2" key="2">
    <citation type="submission" date="2025-09" db="UniProtKB">
        <authorList>
            <consortium name="Ensembl"/>
        </authorList>
    </citation>
    <scope>IDENTIFICATION</scope>
</reference>
<name>A0A8C0BCE7_9AVES</name>
<evidence type="ECO:0000256" key="1">
    <source>
        <dbReference type="SAM" id="Coils"/>
    </source>
</evidence>
<dbReference type="Proteomes" id="UP000694555">
    <property type="component" value="Unplaced"/>
</dbReference>
<keyword evidence="1" id="KW-0175">Coiled coil</keyword>
<dbReference type="AlphaFoldDB" id="A0A8C0BCE7"/>
<keyword evidence="3" id="KW-1185">Reference proteome</keyword>
<protein>
    <submittedName>
        <fullName evidence="2">Uncharacterized protein</fullName>
    </submittedName>
</protein>
<reference evidence="2" key="1">
    <citation type="submission" date="2025-08" db="UniProtKB">
        <authorList>
            <consortium name="Ensembl"/>
        </authorList>
    </citation>
    <scope>IDENTIFICATION</scope>
</reference>
<organism evidence="2 3">
    <name type="scientific">Buteo japonicus</name>
    <dbReference type="NCBI Taxonomy" id="224669"/>
    <lineage>
        <taxon>Eukaryota</taxon>
        <taxon>Metazoa</taxon>
        <taxon>Chordata</taxon>
        <taxon>Craniata</taxon>
        <taxon>Vertebrata</taxon>
        <taxon>Euteleostomi</taxon>
        <taxon>Archelosauria</taxon>
        <taxon>Archosauria</taxon>
        <taxon>Dinosauria</taxon>
        <taxon>Saurischia</taxon>
        <taxon>Theropoda</taxon>
        <taxon>Coelurosauria</taxon>
        <taxon>Aves</taxon>
        <taxon>Neognathae</taxon>
        <taxon>Neoaves</taxon>
        <taxon>Telluraves</taxon>
        <taxon>Accipitrimorphae</taxon>
        <taxon>Accipitriformes</taxon>
        <taxon>Accipitridae</taxon>
        <taxon>Accipitrinae</taxon>
        <taxon>Buteo</taxon>
    </lineage>
</organism>
<evidence type="ECO:0000313" key="2">
    <source>
        <dbReference type="Ensembl" id="ENSBJAP00000015013.1"/>
    </source>
</evidence>
<proteinExistence type="predicted"/>